<reference evidence="2" key="2">
    <citation type="submission" date="2022-10" db="EMBL/GenBank/DDBJ databases">
        <authorList>
            <person name="Trinh H.N."/>
        </authorList>
    </citation>
    <scope>NUCLEOTIDE SEQUENCE</scope>
    <source>
        <strain evidence="2">RN2-1</strain>
    </source>
</reference>
<evidence type="ECO:0000313" key="3">
    <source>
        <dbReference type="Proteomes" id="UP001165679"/>
    </source>
</evidence>
<dbReference type="InterPro" id="IPR029063">
    <property type="entry name" value="SAM-dependent_MTases_sf"/>
</dbReference>
<evidence type="ECO:0000259" key="1">
    <source>
        <dbReference type="Pfam" id="PF08241"/>
    </source>
</evidence>
<organism evidence="2 3">
    <name type="scientific">Limobrevibacterium gyesilva</name>
    <dbReference type="NCBI Taxonomy" id="2991712"/>
    <lineage>
        <taxon>Bacteria</taxon>
        <taxon>Pseudomonadati</taxon>
        <taxon>Pseudomonadota</taxon>
        <taxon>Alphaproteobacteria</taxon>
        <taxon>Acetobacterales</taxon>
        <taxon>Acetobacteraceae</taxon>
        <taxon>Limobrevibacterium</taxon>
    </lineage>
</organism>
<dbReference type="InterPro" id="IPR013216">
    <property type="entry name" value="Methyltransf_11"/>
</dbReference>
<name>A0AA41YL43_9PROT</name>
<comment type="caution">
    <text evidence="2">The sequence shown here is derived from an EMBL/GenBank/DDBJ whole genome shotgun (WGS) entry which is preliminary data.</text>
</comment>
<evidence type="ECO:0000313" key="2">
    <source>
        <dbReference type="EMBL" id="MCW3475791.1"/>
    </source>
</evidence>
<dbReference type="Pfam" id="PF08241">
    <property type="entry name" value="Methyltransf_11"/>
    <property type="match status" value="1"/>
</dbReference>
<dbReference type="GO" id="GO:0032259">
    <property type="term" value="P:methylation"/>
    <property type="evidence" value="ECO:0007669"/>
    <property type="project" value="UniProtKB-KW"/>
</dbReference>
<protein>
    <submittedName>
        <fullName evidence="2">Class I SAM-dependent methyltransferase</fullName>
    </submittedName>
</protein>
<keyword evidence="2" id="KW-0489">Methyltransferase</keyword>
<reference evidence="2" key="1">
    <citation type="submission" date="2022-09" db="EMBL/GenBank/DDBJ databases">
        <title>Rhodovastum sp. nov. RN2-1 isolated from soil in Seongnam, South Korea.</title>
        <authorList>
            <person name="Le N.T."/>
        </authorList>
    </citation>
    <scope>NUCLEOTIDE SEQUENCE</scope>
    <source>
        <strain evidence="2">RN2-1</strain>
    </source>
</reference>
<dbReference type="SUPFAM" id="SSF53335">
    <property type="entry name" value="S-adenosyl-L-methionine-dependent methyltransferases"/>
    <property type="match status" value="1"/>
</dbReference>
<dbReference type="EMBL" id="JAPDNT010000011">
    <property type="protein sequence ID" value="MCW3475791.1"/>
    <property type="molecule type" value="Genomic_DNA"/>
</dbReference>
<dbReference type="Proteomes" id="UP001165679">
    <property type="component" value="Unassembled WGS sequence"/>
</dbReference>
<dbReference type="GO" id="GO:0008757">
    <property type="term" value="F:S-adenosylmethionine-dependent methyltransferase activity"/>
    <property type="evidence" value="ECO:0007669"/>
    <property type="project" value="InterPro"/>
</dbReference>
<keyword evidence="2" id="KW-0808">Transferase</keyword>
<gene>
    <name evidence="2" type="ORF">OL599_14525</name>
</gene>
<proteinExistence type="predicted"/>
<feature type="domain" description="Methyltransferase type 11" evidence="1">
    <location>
        <begin position="196"/>
        <end position="246"/>
    </location>
</feature>
<accession>A0AA41YL43</accession>
<dbReference type="AlphaFoldDB" id="A0AA41YL43"/>
<keyword evidence="3" id="KW-1185">Reference proteome</keyword>
<dbReference type="Gene3D" id="3.40.50.150">
    <property type="entry name" value="Vaccinia Virus protein VP39"/>
    <property type="match status" value="1"/>
</dbReference>
<dbReference type="CDD" id="cd02440">
    <property type="entry name" value="AdoMet_MTases"/>
    <property type="match status" value="1"/>
</dbReference>
<dbReference type="RefSeq" id="WP_264714515.1">
    <property type="nucleotide sequence ID" value="NZ_JAPDNT010000011.1"/>
</dbReference>
<sequence>MPLLRLKRRFPVLGRIRRRLRALPVLNGGRHMLVSTCTLFFSYFRLHVAIDTAAVFGPRVLLSRAEPSARVLFGGAAPMQKAACRKLPGGGYDIFVEALVDPARFPGDGVLELTLGSRMVQTPVTELLRLAAAEHMHSLFPAFKQHIAGWIAVHGSARPTLLDIGGRARSQVQRSEHYPECDVTTFDIVPAPGVDVVGDAHALSRHFPPERFDFAQSISVFEHLAMPWKVAVEMNRVLKPGGMALIFSHQTIGMHDVPWDFFRFSDESWNGLFNRRTGFEIVRTDLSSLMHIIPRAWSEHYRQAENTGGYEASAVIVRKIGAATVDWDVQVPEILQTAYPRTTAGPGG</sequence>